<dbReference type="Proteomes" id="UP000218542">
    <property type="component" value="Unassembled WGS sequence"/>
</dbReference>
<evidence type="ECO:0000256" key="2">
    <source>
        <dbReference type="ARBA" id="ARBA00022505"/>
    </source>
</evidence>
<keyword evidence="8" id="KW-1185">Reference proteome</keyword>
<comment type="subunit">
    <text evidence="5">The complex is composed of two ATP-binding proteins (ModC), two transmembrane proteins (ModB) and a solute-binding protein (ModA).</text>
</comment>
<evidence type="ECO:0000256" key="5">
    <source>
        <dbReference type="ARBA" id="ARBA00062515"/>
    </source>
</evidence>
<evidence type="ECO:0000256" key="4">
    <source>
        <dbReference type="ARBA" id="ARBA00022729"/>
    </source>
</evidence>
<dbReference type="CDD" id="cd13539">
    <property type="entry name" value="PBP2_AvModA"/>
    <property type="match status" value="1"/>
</dbReference>
<feature type="binding site" evidence="6">
    <location>
        <position position="134"/>
    </location>
    <ligand>
        <name>molybdate</name>
        <dbReference type="ChEBI" id="CHEBI:36264"/>
    </ligand>
</feature>
<dbReference type="NCBIfam" id="TIGR01256">
    <property type="entry name" value="modA"/>
    <property type="match status" value="1"/>
</dbReference>
<dbReference type="SUPFAM" id="SSF53850">
    <property type="entry name" value="Periplasmic binding protein-like II"/>
    <property type="match status" value="1"/>
</dbReference>
<reference evidence="8" key="1">
    <citation type="journal article" date="2017" name="Environ. Microbiol. Rep.">
        <title>Genetic Diversity of Marine Anaerobic Ammonium-Oxidizing Bacteria as Revealed by Genomic and Proteomic Analyses of 'Candidatus Scalindua japonica'.</title>
        <authorList>
            <person name="Oshiki M."/>
            <person name="Mizuto K."/>
            <person name="Kimura Z."/>
            <person name="Kindaichi T."/>
            <person name="Satoh H."/>
            <person name="Okabe S."/>
        </authorList>
    </citation>
    <scope>NUCLEOTIDE SEQUENCE [LARGE SCALE GENOMIC DNA]</scope>
    <source>
        <strain evidence="8">husup-a2</strain>
    </source>
</reference>
<accession>A0A286U3M1</accession>
<comment type="caution">
    <text evidence="7">The sequence shown here is derived from an EMBL/GenBank/DDBJ whole genome shotgun (WGS) entry which is preliminary data.</text>
</comment>
<dbReference type="AlphaFoldDB" id="A0A286U3M1"/>
<dbReference type="GO" id="GO:0030973">
    <property type="term" value="F:molybdate ion binding"/>
    <property type="evidence" value="ECO:0007669"/>
    <property type="project" value="InterPro"/>
</dbReference>
<keyword evidence="2 6" id="KW-0500">Molybdenum</keyword>
<dbReference type="GO" id="GO:1901359">
    <property type="term" value="F:tungstate binding"/>
    <property type="evidence" value="ECO:0007669"/>
    <property type="project" value="UniProtKB-ARBA"/>
</dbReference>
<dbReference type="InterPro" id="IPR050682">
    <property type="entry name" value="ModA/WtpA"/>
</dbReference>
<dbReference type="EMBL" id="BAOS01000040">
    <property type="protein sequence ID" value="GAX62714.1"/>
    <property type="molecule type" value="Genomic_DNA"/>
</dbReference>
<dbReference type="Pfam" id="PF13531">
    <property type="entry name" value="SBP_bac_11"/>
    <property type="match status" value="1"/>
</dbReference>
<dbReference type="GO" id="GO:0046872">
    <property type="term" value="F:metal ion binding"/>
    <property type="evidence" value="ECO:0007669"/>
    <property type="project" value="UniProtKB-KW"/>
</dbReference>
<keyword evidence="4" id="KW-0732">Signal</keyword>
<proteinExistence type="inferred from homology"/>
<keyword evidence="3 6" id="KW-0479">Metal-binding</keyword>
<dbReference type="PANTHER" id="PTHR30632:SF14">
    <property type="entry name" value="TUNGSTATE_MOLYBDATE_CHROMATE-BINDING PROTEIN MODA"/>
    <property type="match status" value="1"/>
</dbReference>
<name>A0A286U3M1_9BACT</name>
<dbReference type="InterPro" id="IPR044084">
    <property type="entry name" value="AvModA-like_subst-bd"/>
</dbReference>
<evidence type="ECO:0000256" key="6">
    <source>
        <dbReference type="PIRSR" id="PIRSR004846-1"/>
    </source>
</evidence>
<organism evidence="7 8">
    <name type="scientific">Candidatus Scalindua japonica</name>
    <dbReference type="NCBI Taxonomy" id="1284222"/>
    <lineage>
        <taxon>Bacteria</taxon>
        <taxon>Pseudomonadati</taxon>
        <taxon>Planctomycetota</taxon>
        <taxon>Candidatus Brocadiia</taxon>
        <taxon>Candidatus Brocadiales</taxon>
        <taxon>Candidatus Scalinduaceae</taxon>
        <taxon>Candidatus Scalindua</taxon>
    </lineage>
</organism>
<dbReference type="FunFam" id="3.40.190.10:FF:000035">
    <property type="entry name" value="Molybdate ABC transporter substrate-binding protein"/>
    <property type="match status" value="1"/>
</dbReference>
<sequence length="224" mass="25056">MHDICHDFQEENPSIQTKVSYGSSGNFFAQIKQGAPFDIFFSADATYPELLEKEGLAVKEMREVYAVGNIVLWFPKESKVAPDTGMHAVTSSEVMKLAIANPRHAPYGLAAEESLRYYGLWEEVKRKLIYGENISQTAQYIHTGAADAGIIALSLANSSKMLHEGKYWMIPDESHSDIEQVYVVLKRGKGKKSVRKFLDFIHGKNGSNILSRYGFVFPGTGENR</sequence>
<dbReference type="InterPro" id="IPR005950">
    <property type="entry name" value="ModA"/>
</dbReference>
<dbReference type="Gene3D" id="3.40.190.10">
    <property type="entry name" value="Periplasmic binding protein-like II"/>
    <property type="match status" value="2"/>
</dbReference>
<evidence type="ECO:0000313" key="7">
    <source>
        <dbReference type="EMBL" id="GAX62714.1"/>
    </source>
</evidence>
<dbReference type="PANTHER" id="PTHR30632">
    <property type="entry name" value="MOLYBDATE-BINDING PERIPLASMIC PROTEIN"/>
    <property type="match status" value="1"/>
</dbReference>
<evidence type="ECO:0000313" key="8">
    <source>
        <dbReference type="Proteomes" id="UP000218542"/>
    </source>
</evidence>
<gene>
    <name evidence="7" type="ORF">SCALIN_C40_0003</name>
</gene>
<protein>
    <submittedName>
        <fullName evidence="7">ABC-type molybdate transport system, periplasmic component</fullName>
    </submittedName>
</protein>
<evidence type="ECO:0000256" key="3">
    <source>
        <dbReference type="ARBA" id="ARBA00022723"/>
    </source>
</evidence>
<evidence type="ECO:0000256" key="1">
    <source>
        <dbReference type="ARBA" id="ARBA00009175"/>
    </source>
</evidence>
<dbReference type="GO" id="GO:0015689">
    <property type="term" value="P:molybdate ion transport"/>
    <property type="evidence" value="ECO:0007669"/>
    <property type="project" value="InterPro"/>
</dbReference>
<feature type="binding site" evidence="6">
    <location>
        <position position="24"/>
    </location>
    <ligand>
        <name>molybdate</name>
        <dbReference type="ChEBI" id="CHEBI:36264"/>
    </ligand>
</feature>
<dbReference type="PIRSF" id="PIRSF004846">
    <property type="entry name" value="ModA"/>
    <property type="match status" value="1"/>
</dbReference>
<comment type="similarity">
    <text evidence="1">Belongs to the bacterial solute-binding protein ModA family.</text>
</comment>